<dbReference type="SUPFAM" id="SSF50969">
    <property type="entry name" value="YVTN repeat-like/Quinoprotein amine dehydrogenase"/>
    <property type="match status" value="1"/>
</dbReference>
<evidence type="ECO:0000313" key="3">
    <source>
        <dbReference type="Proteomes" id="UP000240481"/>
    </source>
</evidence>
<dbReference type="OrthoDB" id="5624218at2"/>
<accession>A0A2T3PCU7</accession>
<feature type="signal peptide" evidence="1">
    <location>
        <begin position="1"/>
        <end position="23"/>
    </location>
</feature>
<sequence length="377" mass="40640">MVTDLTRRKLLKMALASASLTSASSMVGCATNLVGHSQRDSVVSNKQSAIIGCSRRLSGGYAAVVADSTGMPLYQFALPARGHGIAVQPHGSLAAAFGRRPGHYMQVFDYQTGGQFPLIIAKPNRYFYGHGVFSADGQYLFATEGERGTSQGIIGVYRISTLSDKGDIEKVSEFTGFGIGPHEVVLADNDTLAIGVGGVHTKGRTPVNLESMQPALVYLDIKTGELIEQAVLTNKQLSIRHLSVTESGDVVCGQQFRGEPEQAAPLVAIHQRGKALEHLQADEEEWLRFNHYIASIASLDGYLLATSPRGNCYGIWREIDKQLIDLQPLIDASGVGVINSKWVVGSGSGKMLTVSQHGQQRVSHSPVLWDNHWSVLA</sequence>
<comment type="caution">
    <text evidence="2">The sequence shown here is derived from an EMBL/GenBank/DDBJ whole genome shotgun (WGS) entry which is preliminary data.</text>
</comment>
<dbReference type="Proteomes" id="UP000240481">
    <property type="component" value="Unassembled WGS sequence"/>
</dbReference>
<dbReference type="PIRSF" id="PIRSF028101">
    <property type="entry name" value="UCP028101"/>
    <property type="match status" value="1"/>
</dbReference>
<dbReference type="InterPro" id="IPR008311">
    <property type="entry name" value="UCP028101"/>
</dbReference>
<proteinExistence type="predicted"/>
<dbReference type="Pfam" id="PF07433">
    <property type="entry name" value="DUF1513"/>
    <property type="match status" value="1"/>
</dbReference>
<dbReference type="InterPro" id="IPR011044">
    <property type="entry name" value="Quino_amine_DH_bsu"/>
</dbReference>
<reference evidence="2 3" key="1">
    <citation type="submission" date="2018-01" db="EMBL/GenBank/DDBJ databases">
        <title>Whole genome sequencing of Histamine producing bacteria.</title>
        <authorList>
            <person name="Butler K."/>
        </authorList>
    </citation>
    <scope>NUCLEOTIDE SEQUENCE [LARGE SCALE GENOMIC DNA]</scope>
    <source>
        <strain evidence="2 3">DSM 24669</strain>
    </source>
</reference>
<gene>
    <name evidence="2" type="ORF">C9I94_03105</name>
</gene>
<organism evidence="2 3">
    <name type="scientific">Photobacterium swingsii</name>
    <dbReference type="NCBI Taxonomy" id="680026"/>
    <lineage>
        <taxon>Bacteria</taxon>
        <taxon>Pseudomonadati</taxon>
        <taxon>Pseudomonadota</taxon>
        <taxon>Gammaproteobacteria</taxon>
        <taxon>Vibrionales</taxon>
        <taxon>Vibrionaceae</taxon>
        <taxon>Photobacterium</taxon>
    </lineage>
</organism>
<keyword evidence="1" id="KW-0732">Signal</keyword>
<dbReference type="AlphaFoldDB" id="A0A2T3PCU7"/>
<name>A0A2T3PCU7_9GAMM</name>
<dbReference type="EMBL" id="PYLZ01000001">
    <property type="protein sequence ID" value="PSW26984.1"/>
    <property type="molecule type" value="Genomic_DNA"/>
</dbReference>
<evidence type="ECO:0000313" key="2">
    <source>
        <dbReference type="EMBL" id="PSW26984.1"/>
    </source>
</evidence>
<evidence type="ECO:0000256" key="1">
    <source>
        <dbReference type="SAM" id="SignalP"/>
    </source>
</evidence>
<keyword evidence="3" id="KW-1185">Reference proteome</keyword>
<feature type="chain" id="PRO_5015743030" evidence="1">
    <location>
        <begin position="24"/>
        <end position="377"/>
    </location>
</feature>
<protein>
    <submittedName>
        <fullName evidence="2">DUF1513 domain-containing protein</fullName>
    </submittedName>
</protein>
<dbReference type="PROSITE" id="PS51257">
    <property type="entry name" value="PROKAR_LIPOPROTEIN"/>
    <property type="match status" value="1"/>
</dbReference>
<dbReference type="RefSeq" id="WP_107302400.1">
    <property type="nucleotide sequence ID" value="NZ_AP024852.1"/>
</dbReference>